<dbReference type="PANTHER" id="PTHR38934:SF6">
    <property type="entry name" value="CHROMOSOME UNDETERMINED SCAFFOLD_176, WHOLE GENOME SHOTGUN SEQUENCE"/>
    <property type="match status" value="1"/>
</dbReference>
<evidence type="ECO:0000256" key="1">
    <source>
        <dbReference type="SAM" id="Phobius"/>
    </source>
</evidence>
<dbReference type="KEGG" id="ptm:GSPATT00039570001"/>
<feature type="transmembrane region" description="Helical" evidence="1">
    <location>
        <begin position="71"/>
        <end position="90"/>
    </location>
</feature>
<evidence type="ECO:0008006" key="5">
    <source>
        <dbReference type="Google" id="ProtNLM"/>
    </source>
</evidence>
<feature type="signal peptide" evidence="2">
    <location>
        <begin position="1"/>
        <end position="18"/>
    </location>
</feature>
<feature type="transmembrane region" description="Helical" evidence="1">
    <location>
        <begin position="262"/>
        <end position="282"/>
    </location>
</feature>
<evidence type="ECO:0000313" key="4">
    <source>
        <dbReference type="Proteomes" id="UP000000600"/>
    </source>
</evidence>
<dbReference type="HOGENOM" id="CLU_732506_0_0_1"/>
<feature type="transmembrane region" description="Helical" evidence="1">
    <location>
        <begin position="96"/>
        <end position="116"/>
    </location>
</feature>
<dbReference type="OMA" id="HEETYSH"/>
<dbReference type="GeneID" id="5037120"/>
<keyword evidence="1" id="KW-1133">Transmembrane helix</keyword>
<feature type="transmembrane region" description="Helical" evidence="1">
    <location>
        <begin position="205"/>
        <end position="224"/>
    </location>
</feature>
<feature type="transmembrane region" description="Helical" evidence="1">
    <location>
        <begin position="321"/>
        <end position="344"/>
    </location>
</feature>
<feature type="chain" id="PRO_5002624070" description="Transmembrane protein" evidence="2">
    <location>
        <begin position="19"/>
        <end position="378"/>
    </location>
</feature>
<dbReference type="PANTHER" id="PTHR38934">
    <property type="entry name" value="HYPHALLY REGULATED CELL WALL PROTEIN 1"/>
    <property type="match status" value="1"/>
</dbReference>
<dbReference type="EMBL" id="CT868488">
    <property type="protein sequence ID" value="CAK83938.1"/>
    <property type="molecule type" value="Genomic_DNA"/>
</dbReference>
<sequence>MYMLIGLGVSSFIILLSGNPVECFEILDAMQYQANLKYISSNFPEHVMIYFESSEIVTIIPIFEKLKILELYQVFIGQVYVPAFGKFLFYNINSDLITNLSSLIVQIGMAGVLFLISKMYLKIVFNIQYTKIRTFIYCNKMLCITQQIAFLVHKINRLSLGINQMMSLQGVVYIIKANCWDLLFKTMLYLYSEKENNLRNQIQDILAQSLLVSVLVLVFYIFKIKDSQMALKKRKSLCYDGLNVAKKILFVLVLIGCQKSQLLQSILLSLINSIYLTIIVLGKMVNSKIDLIIILMFEIPVIIFTLLNICHEETYSHFLSLQSQVMVGFGQIGLLSFGIMAPLIKYGHQIKSKLTILIKRWKKYKVNQKEQAQSSLFI</sequence>
<proteinExistence type="predicted"/>
<dbReference type="Proteomes" id="UP000000600">
    <property type="component" value="Unassembled WGS sequence"/>
</dbReference>
<name>A0DLM1_PARTE</name>
<feature type="transmembrane region" description="Helical" evidence="1">
    <location>
        <begin position="289"/>
        <end position="309"/>
    </location>
</feature>
<keyword evidence="4" id="KW-1185">Reference proteome</keyword>
<dbReference type="AlphaFoldDB" id="A0DLM1"/>
<evidence type="ECO:0000256" key="2">
    <source>
        <dbReference type="SAM" id="SignalP"/>
    </source>
</evidence>
<keyword evidence="2" id="KW-0732">Signal</keyword>
<accession>A0DLM1</accession>
<gene>
    <name evidence="3" type="ORF">GSPATT00039570001</name>
</gene>
<evidence type="ECO:0000313" key="3">
    <source>
        <dbReference type="EMBL" id="CAK83938.1"/>
    </source>
</evidence>
<keyword evidence="1" id="KW-0472">Membrane</keyword>
<dbReference type="RefSeq" id="XP_001451335.1">
    <property type="nucleotide sequence ID" value="XM_001451298.1"/>
</dbReference>
<reference evidence="3 4" key="1">
    <citation type="journal article" date="2006" name="Nature">
        <title>Global trends of whole-genome duplications revealed by the ciliate Paramecium tetraurelia.</title>
        <authorList>
            <consortium name="Genoscope"/>
            <person name="Aury J.-M."/>
            <person name="Jaillon O."/>
            <person name="Duret L."/>
            <person name="Noel B."/>
            <person name="Jubin C."/>
            <person name="Porcel B.M."/>
            <person name="Segurens B."/>
            <person name="Daubin V."/>
            <person name="Anthouard V."/>
            <person name="Aiach N."/>
            <person name="Arnaiz O."/>
            <person name="Billaut A."/>
            <person name="Beisson J."/>
            <person name="Blanc I."/>
            <person name="Bouhouche K."/>
            <person name="Camara F."/>
            <person name="Duharcourt S."/>
            <person name="Guigo R."/>
            <person name="Gogendeau D."/>
            <person name="Katinka M."/>
            <person name="Keller A.-M."/>
            <person name="Kissmehl R."/>
            <person name="Klotz C."/>
            <person name="Koll F."/>
            <person name="Le Moue A."/>
            <person name="Lepere C."/>
            <person name="Malinsky S."/>
            <person name="Nowacki M."/>
            <person name="Nowak J.K."/>
            <person name="Plattner H."/>
            <person name="Poulain J."/>
            <person name="Ruiz F."/>
            <person name="Serrano V."/>
            <person name="Zagulski M."/>
            <person name="Dessen P."/>
            <person name="Betermier M."/>
            <person name="Weissenbach J."/>
            <person name="Scarpelli C."/>
            <person name="Schachter V."/>
            <person name="Sperling L."/>
            <person name="Meyer E."/>
            <person name="Cohen J."/>
            <person name="Wincker P."/>
        </authorList>
    </citation>
    <scope>NUCLEOTIDE SEQUENCE [LARGE SCALE GENOMIC DNA]</scope>
    <source>
        <strain evidence="3 4">Stock d4-2</strain>
    </source>
</reference>
<protein>
    <recommendedName>
        <fullName evidence="5">Transmembrane protein</fullName>
    </recommendedName>
</protein>
<dbReference type="InParanoid" id="A0DLM1"/>
<keyword evidence="1" id="KW-0812">Transmembrane</keyword>
<organism evidence="3 4">
    <name type="scientific">Paramecium tetraurelia</name>
    <dbReference type="NCBI Taxonomy" id="5888"/>
    <lineage>
        <taxon>Eukaryota</taxon>
        <taxon>Sar</taxon>
        <taxon>Alveolata</taxon>
        <taxon>Ciliophora</taxon>
        <taxon>Intramacronucleata</taxon>
        <taxon>Oligohymenophorea</taxon>
        <taxon>Peniculida</taxon>
        <taxon>Parameciidae</taxon>
        <taxon>Paramecium</taxon>
    </lineage>
</organism>